<dbReference type="AlphaFoldDB" id="A0A438EVJ3"/>
<comment type="caution">
    <text evidence="1">The sequence shown here is derived from an EMBL/GenBank/DDBJ whole genome shotgun (WGS) entry which is preliminary data.</text>
</comment>
<protein>
    <submittedName>
        <fullName evidence="1">Uncharacterized protein</fullName>
    </submittedName>
</protein>
<sequence length="42" mass="5118">MYFLKPIQDVRSAYLWIYFGERRLLRSLLLDLGLAHIVMFCR</sequence>
<organism evidence="1 2">
    <name type="scientific">Vitis vinifera</name>
    <name type="common">Grape</name>
    <dbReference type="NCBI Taxonomy" id="29760"/>
    <lineage>
        <taxon>Eukaryota</taxon>
        <taxon>Viridiplantae</taxon>
        <taxon>Streptophyta</taxon>
        <taxon>Embryophyta</taxon>
        <taxon>Tracheophyta</taxon>
        <taxon>Spermatophyta</taxon>
        <taxon>Magnoliopsida</taxon>
        <taxon>eudicotyledons</taxon>
        <taxon>Gunneridae</taxon>
        <taxon>Pentapetalae</taxon>
        <taxon>rosids</taxon>
        <taxon>Vitales</taxon>
        <taxon>Vitaceae</taxon>
        <taxon>Viteae</taxon>
        <taxon>Vitis</taxon>
    </lineage>
</organism>
<proteinExistence type="predicted"/>
<evidence type="ECO:0000313" key="2">
    <source>
        <dbReference type="Proteomes" id="UP000288805"/>
    </source>
</evidence>
<dbReference type="EMBL" id="QGNW01001179">
    <property type="protein sequence ID" value="RVW51706.1"/>
    <property type="molecule type" value="Genomic_DNA"/>
</dbReference>
<accession>A0A438EVJ3</accession>
<reference evidence="1 2" key="1">
    <citation type="journal article" date="2018" name="PLoS Genet.">
        <title>Population sequencing reveals clonal diversity and ancestral inbreeding in the grapevine cultivar Chardonnay.</title>
        <authorList>
            <person name="Roach M.J."/>
            <person name="Johnson D.L."/>
            <person name="Bohlmann J."/>
            <person name="van Vuuren H.J."/>
            <person name="Jones S.J."/>
            <person name="Pretorius I.S."/>
            <person name="Schmidt S.A."/>
            <person name="Borneman A.R."/>
        </authorList>
    </citation>
    <scope>NUCLEOTIDE SEQUENCE [LARGE SCALE GENOMIC DNA]</scope>
    <source>
        <strain evidence="2">cv. Chardonnay</strain>
        <tissue evidence="1">Leaf</tissue>
    </source>
</reference>
<evidence type="ECO:0000313" key="1">
    <source>
        <dbReference type="EMBL" id="RVW51706.1"/>
    </source>
</evidence>
<name>A0A438EVJ3_VITVI</name>
<gene>
    <name evidence="1" type="ORF">CK203_066566</name>
</gene>
<dbReference type="Proteomes" id="UP000288805">
    <property type="component" value="Unassembled WGS sequence"/>
</dbReference>